<gene>
    <name evidence="12" type="primary">lspA</name>
    <name evidence="12" type="ORF">EBV78_02240</name>
</gene>
<evidence type="ECO:0000256" key="2">
    <source>
        <dbReference type="ARBA" id="ARBA00022475"/>
    </source>
</evidence>
<keyword evidence="4 11" id="KW-0812">Transmembrane</keyword>
<evidence type="ECO:0000256" key="10">
    <source>
        <dbReference type="RuleBase" id="RU004181"/>
    </source>
</evidence>
<reference evidence="12 13" key="1">
    <citation type="submission" date="2018-10" db="EMBL/GenBank/DDBJ databases">
        <title>Iterative Subtractive Binning of Freshwater Chronoseries Metagenomes Recovers Nearly Complete Genomes from over Four Hundred Novel Species.</title>
        <authorList>
            <person name="Rodriguez-R L.M."/>
            <person name="Tsementzi D."/>
            <person name="Luo C."/>
            <person name="Konstantinidis K.T."/>
        </authorList>
    </citation>
    <scope>NUCLEOTIDE SEQUENCE [LARGE SCALE GENOMIC DNA]</scope>
    <source>
        <strain evidence="12">WB7_2B_003</strain>
    </source>
</reference>
<evidence type="ECO:0000256" key="11">
    <source>
        <dbReference type="SAM" id="Phobius"/>
    </source>
</evidence>
<dbReference type="EMBL" id="RGGN01000059">
    <property type="protein sequence ID" value="NCU62899.1"/>
    <property type="molecule type" value="Genomic_DNA"/>
</dbReference>
<dbReference type="PANTHER" id="PTHR33695:SF1">
    <property type="entry name" value="LIPOPROTEIN SIGNAL PEPTIDASE"/>
    <property type="match status" value="1"/>
</dbReference>
<evidence type="ECO:0000256" key="7">
    <source>
        <dbReference type="ARBA" id="ARBA00022989"/>
    </source>
</evidence>
<evidence type="ECO:0000256" key="3">
    <source>
        <dbReference type="ARBA" id="ARBA00022670"/>
    </source>
</evidence>
<keyword evidence="2" id="KW-1003">Cell membrane</keyword>
<comment type="similarity">
    <text evidence="1 10">Belongs to the peptidase A8 family.</text>
</comment>
<dbReference type="GO" id="GO:0016020">
    <property type="term" value="C:membrane"/>
    <property type="evidence" value="ECO:0007669"/>
    <property type="project" value="InterPro"/>
</dbReference>
<accession>A0A845S7J9</accession>
<comment type="caution">
    <text evidence="12">The sequence shown here is derived from an EMBL/GenBank/DDBJ whole genome shotgun (WGS) entry which is preliminary data.</text>
</comment>
<evidence type="ECO:0000256" key="5">
    <source>
        <dbReference type="ARBA" id="ARBA00022750"/>
    </source>
</evidence>
<sequence>MLNKKKIYLFVFILILFSVDRISKILILKNFSNNSLSEIYFNSFLNFSLVWNSGIGFGILQIEPNIFYSIISIIITIINLILIYWMLTSPNYLESIFISIILGGSLGNLFDRFYYNSVPDFIDLHYKS</sequence>
<protein>
    <recommendedName>
        <fullName evidence="9">Lipoprotein signal peptidase</fullName>
        <ecNumber evidence="9">3.4.23.36</ecNumber>
    </recommendedName>
</protein>
<comment type="function">
    <text evidence="9">This protein specifically catalyzes the removal of signal peptides from prolipoproteins.</text>
</comment>
<feature type="non-terminal residue" evidence="12">
    <location>
        <position position="128"/>
    </location>
</feature>
<feature type="transmembrane region" description="Helical" evidence="11">
    <location>
        <begin position="66"/>
        <end position="86"/>
    </location>
</feature>
<dbReference type="PRINTS" id="PR00781">
    <property type="entry name" value="LIPOSIGPTASE"/>
</dbReference>
<dbReference type="PANTHER" id="PTHR33695">
    <property type="entry name" value="LIPOPROTEIN SIGNAL PEPTIDASE"/>
    <property type="match status" value="1"/>
</dbReference>
<proteinExistence type="inferred from homology"/>
<name>A0A845S7J9_9PROT</name>
<evidence type="ECO:0000256" key="1">
    <source>
        <dbReference type="ARBA" id="ARBA00006139"/>
    </source>
</evidence>
<evidence type="ECO:0000256" key="4">
    <source>
        <dbReference type="ARBA" id="ARBA00022692"/>
    </source>
</evidence>
<evidence type="ECO:0000313" key="12">
    <source>
        <dbReference type="EMBL" id="NCU62899.1"/>
    </source>
</evidence>
<dbReference type="InterPro" id="IPR001872">
    <property type="entry name" value="Peptidase_A8"/>
</dbReference>
<feature type="transmembrane region" description="Helical" evidence="11">
    <location>
        <begin position="39"/>
        <end position="59"/>
    </location>
</feature>
<dbReference type="EC" id="3.4.23.36" evidence="9"/>
<dbReference type="GO" id="GO:0006508">
    <property type="term" value="P:proteolysis"/>
    <property type="evidence" value="ECO:0007669"/>
    <property type="project" value="UniProtKB-KW"/>
</dbReference>
<keyword evidence="7 11" id="KW-1133">Transmembrane helix</keyword>
<evidence type="ECO:0000313" key="13">
    <source>
        <dbReference type="Proteomes" id="UP000572953"/>
    </source>
</evidence>
<evidence type="ECO:0000256" key="8">
    <source>
        <dbReference type="ARBA" id="ARBA00023136"/>
    </source>
</evidence>
<feature type="transmembrane region" description="Helical" evidence="11">
    <location>
        <begin position="92"/>
        <end position="110"/>
    </location>
</feature>
<dbReference type="Pfam" id="PF01252">
    <property type="entry name" value="Peptidase_A8"/>
    <property type="match status" value="1"/>
</dbReference>
<dbReference type="Proteomes" id="UP000572953">
    <property type="component" value="Unassembled WGS sequence"/>
</dbReference>
<dbReference type="PROSITE" id="PS00855">
    <property type="entry name" value="SPASE_II"/>
    <property type="match status" value="1"/>
</dbReference>
<evidence type="ECO:0000256" key="6">
    <source>
        <dbReference type="ARBA" id="ARBA00022801"/>
    </source>
</evidence>
<comment type="catalytic activity">
    <reaction evidence="9">
        <text>Release of signal peptides from bacterial membrane prolipoproteins. Hydrolyzes -Xaa-Yaa-Zaa-|-(S,diacylglyceryl)Cys-, in which Xaa is hydrophobic (preferably Leu), and Yaa (Ala or Ser) and Zaa (Gly or Ala) have small, neutral side chains.</text>
        <dbReference type="EC" id="3.4.23.36"/>
    </reaction>
</comment>
<organism evidence="12 13">
    <name type="scientific">Candidatus Fonsibacter lacus</name>
    <dbReference type="NCBI Taxonomy" id="2576439"/>
    <lineage>
        <taxon>Bacteria</taxon>
        <taxon>Pseudomonadati</taxon>
        <taxon>Pseudomonadota</taxon>
        <taxon>Alphaproteobacteria</taxon>
        <taxon>Candidatus Pelagibacterales</taxon>
        <taxon>Candidatus Pelagibacterales incertae sedis</taxon>
        <taxon>Candidatus Fonsibacter</taxon>
    </lineage>
</organism>
<feature type="transmembrane region" description="Helical" evidence="11">
    <location>
        <begin position="7"/>
        <end position="27"/>
    </location>
</feature>
<keyword evidence="5 9" id="KW-0064">Aspartyl protease</keyword>
<keyword evidence="6 9" id="KW-0378">Hydrolase</keyword>
<dbReference type="GO" id="GO:0004190">
    <property type="term" value="F:aspartic-type endopeptidase activity"/>
    <property type="evidence" value="ECO:0007669"/>
    <property type="project" value="UniProtKB-KW"/>
</dbReference>
<dbReference type="NCBIfam" id="TIGR00077">
    <property type="entry name" value="lspA"/>
    <property type="match status" value="1"/>
</dbReference>
<keyword evidence="8 11" id="KW-0472">Membrane</keyword>
<evidence type="ECO:0000256" key="9">
    <source>
        <dbReference type="RuleBase" id="RU000594"/>
    </source>
</evidence>
<keyword evidence="3 9" id="KW-0645">Protease</keyword>
<dbReference type="AlphaFoldDB" id="A0A845S7J9"/>